<dbReference type="KEGG" id="tpi:TREPR_1664"/>
<dbReference type="InterPro" id="IPR029151">
    <property type="entry name" value="Sensor-like_sf"/>
</dbReference>
<evidence type="ECO:0000256" key="2">
    <source>
        <dbReference type="ARBA" id="ARBA00022475"/>
    </source>
</evidence>
<gene>
    <name evidence="12" type="ordered locus">TREPR_1664</name>
</gene>
<dbReference type="EMBL" id="CP001843">
    <property type="protein sequence ID" value="AEF86494.1"/>
    <property type="molecule type" value="Genomic_DNA"/>
</dbReference>
<evidence type="ECO:0000313" key="13">
    <source>
        <dbReference type="Proteomes" id="UP000009223"/>
    </source>
</evidence>
<evidence type="ECO:0000256" key="9">
    <source>
        <dbReference type="SAM" id="Phobius"/>
    </source>
</evidence>
<evidence type="ECO:0000259" key="10">
    <source>
        <dbReference type="PROSITE" id="PS50111"/>
    </source>
</evidence>
<reference evidence="12 13" key="2">
    <citation type="journal article" date="2011" name="ISME J.">
        <title>RNA-seq reveals cooperative metabolic interactions between two termite-gut spirochete species in co-culture.</title>
        <authorList>
            <person name="Rosenthal A.Z."/>
            <person name="Matson E.G."/>
            <person name="Eldar A."/>
            <person name="Leadbetter J.R."/>
        </authorList>
    </citation>
    <scope>NUCLEOTIDE SEQUENCE [LARGE SCALE GENOMIC DNA]</scope>
    <source>
        <strain evidence="13">ATCC BAA-887 / DSM 12427 / ZAS-2</strain>
    </source>
</reference>
<proteinExistence type="inferred from homology"/>
<sequence>MTISKRISILVGLLVLLFSVSLGFISLTISSGIVQKNMYNTLTTEAKLGADLVSSTLHAQLDTLQELANRARTQSLIFETQKSSLAPDIKRLGYLAMAFVDMGGVAHYFTGDPDTNLSDRDYIQKALRGEQAIAVLLSKTIGKMVVMYAAPVWNNENHDRVVGALLVRNSADTLSNVTKSVGKYDETMHAYLFDDTGTFIAHDDEALVMNQFKPIEAAKDDPSVQSLADAMKTMLSAKAGSVEYDFLGKKNICVYAPVPDFSITFANAVYTDVLMQEVNGLRNITIILVTVFLIIGIAIAILIARSISKPVNYVMGGLKALGEGDLTKKLKITSKDEMGKLEEYVNNTVDQIKNMALSINREAGALSDIGSQLAANMTETAAAVNQVTTNIQSIKVRVLNQSASVTETNATMEQITGNIAKLNSNIDRQTESVAQSSSAIEEMLANISSVTQTLMKNTENVDTLANASEVGRSGLQEVAQDIQEIARESEGLLEINGVMENIASQTNLLSMNAAIEAAHAGEAGKGFAVVADEIRKLAESSSEQSKTISSVLKKIKESIDKISRSTNNVLLKFEAIDGGVKTVSQQEENIRSAMEEQGQGSQQILEAVARLNEITRQVKDGSTEMLEGSRQVITEGRNLEMATQEITNGMNEMAAGADQINSAVNQVNNISGENRDTIAMLSKEVSKFKIV</sequence>
<dbReference type="AlphaFoldDB" id="F5YN02"/>
<feature type="transmembrane region" description="Helical" evidence="9">
    <location>
        <begin position="284"/>
        <end position="304"/>
    </location>
</feature>
<comment type="similarity">
    <text evidence="7">Belongs to the methyl-accepting chemotaxis (MCP) protein family.</text>
</comment>
<dbReference type="InterPro" id="IPR003660">
    <property type="entry name" value="HAMP_dom"/>
</dbReference>
<evidence type="ECO:0000256" key="3">
    <source>
        <dbReference type="ARBA" id="ARBA00022500"/>
    </source>
</evidence>
<protein>
    <submittedName>
        <fullName evidence="12">Methyl-accepting chemotaxis protein</fullName>
    </submittedName>
</protein>
<dbReference type="CDD" id="cd12912">
    <property type="entry name" value="PDC2_MCP_like"/>
    <property type="match status" value="1"/>
</dbReference>
<dbReference type="CDD" id="cd06225">
    <property type="entry name" value="HAMP"/>
    <property type="match status" value="1"/>
</dbReference>
<name>F5YN02_TREPZ</name>
<dbReference type="InterPro" id="IPR004089">
    <property type="entry name" value="MCPsignal_dom"/>
</dbReference>
<dbReference type="PANTHER" id="PTHR43531">
    <property type="entry name" value="PROTEIN ICFG"/>
    <property type="match status" value="1"/>
</dbReference>
<keyword evidence="13" id="KW-1185">Reference proteome</keyword>
<comment type="subcellular location">
    <subcellularLocation>
        <location evidence="1">Cell membrane</location>
        <topology evidence="1">Multi-pass membrane protein</topology>
    </subcellularLocation>
</comment>
<dbReference type="GO" id="GO:0007165">
    <property type="term" value="P:signal transduction"/>
    <property type="evidence" value="ECO:0007669"/>
    <property type="project" value="UniProtKB-KW"/>
</dbReference>
<dbReference type="SMART" id="SM00283">
    <property type="entry name" value="MA"/>
    <property type="match status" value="1"/>
</dbReference>
<dbReference type="Proteomes" id="UP000009223">
    <property type="component" value="Chromosome"/>
</dbReference>
<keyword evidence="4 9" id="KW-0812">Transmembrane</keyword>
<keyword evidence="5 9" id="KW-1133">Transmembrane helix</keyword>
<dbReference type="Pfam" id="PF00672">
    <property type="entry name" value="HAMP"/>
    <property type="match status" value="1"/>
</dbReference>
<evidence type="ECO:0000256" key="5">
    <source>
        <dbReference type="ARBA" id="ARBA00022989"/>
    </source>
</evidence>
<dbReference type="Gene3D" id="6.10.340.10">
    <property type="match status" value="1"/>
</dbReference>
<keyword evidence="8" id="KW-0807">Transducer</keyword>
<evidence type="ECO:0000256" key="4">
    <source>
        <dbReference type="ARBA" id="ARBA00022692"/>
    </source>
</evidence>
<dbReference type="Gene3D" id="1.10.287.950">
    <property type="entry name" value="Methyl-accepting chemotaxis protein"/>
    <property type="match status" value="1"/>
</dbReference>
<dbReference type="SUPFAM" id="SSF58104">
    <property type="entry name" value="Methyl-accepting chemotaxis protein (MCP) signaling domain"/>
    <property type="match status" value="1"/>
</dbReference>
<dbReference type="InterPro" id="IPR051310">
    <property type="entry name" value="MCP_chemotaxis"/>
</dbReference>
<dbReference type="GO" id="GO:0004888">
    <property type="term" value="F:transmembrane signaling receptor activity"/>
    <property type="evidence" value="ECO:0007669"/>
    <property type="project" value="TreeGrafter"/>
</dbReference>
<dbReference type="PANTHER" id="PTHR43531:SF11">
    <property type="entry name" value="METHYL-ACCEPTING CHEMOTAXIS PROTEIN 3"/>
    <property type="match status" value="1"/>
</dbReference>
<dbReference type="SUPFAM" id="SSF103190">
    <property type="entry name" value="Sensory domain-like"/>
    <property type="match status" value="1"/>
</dbReference>
<keyword evidence="2" id="KW-1003">Cell membrane</keyword>
<dbReference type="Pfam" id="PF02743">
    <property type="entry name" value="dCache_1"/>
    <property type="match status" value="1"/>
</dbReference>
<dbReference type="eggNOG" id="COG0840">
    <property type="taxonomic scope" value="Bacteria"/>
</dbReference>
<dbReference type="GO" id="GO:0005886">
    <property type="term" value="C:plasma membrane"/>
    <property type="evidence" value="ECO:0007669"/>
    <property type="project" value="UniProtKB-SubCell"/>
</dbReference>
<dbReference type="RefSeq" id="WP_015708459.1">
    <property type="nucleotide sequence ID" value="NC_015578.1"/>
</dbReference>
<dbReference type="Gene3D" id="3.30.450.20">
    <property type="entry name" value="PAS domain"/>
    <property type="match status" value="1"/>
</dbReference>
<reference evidence="13" key="1">
    <citation type="submission" date="2009-12" db="EMBL/GenBank/DDBJ databases">
        <title>Complete sequence of Treponema primitia strain ZAS-2.</title>
        <authorList>
            <person name="Tetu S.G."/>
            <person name="Matson E."/>
            <person name="Ren Q."/>
            <person name="Seshadri R."/>
            <person name="Elbourne L."/>
            <person name="Hassan K.A."/>
            <person name="Durkin A."/>
            <person name="Radune D."/>
            <person name="Mohamoud Y."/>
            <person name="Shay R."/>
            <person name="Jin S."/>
            <person name="Zhang X."/>
            <person name="Lucey K."/>
            <person name="Ballor N.R."/>
            <person name="Ottesen E."/>
            <person name="Rosenthal R."/>
            <person name="Allen A."/>
            <person name="Leadbetter J.R."/>
            <person name="Paulsen I.T."/>
        </authorList>
    </citation>
    <scope>NUCLEOTIDE SEQUENCE [LARGE SCALE GENOMIC DNA]</scope>
    <source>
        <strain evidence="13">ATCC BAA-887 / DSM 12427 / ZAS-2</strain>
    </source>
</reference>
<dbReference type="GO" id="GO:0006935">
    <property type="term" value="P:chemotaxis"/>
    <property type="evidence" value="ECO:0007669"/>
    <property type="project" value="UniProtKB-KW"/>
</dbReference>
<evidence type="ECO:0000256" key="8">
    <source>
        <dbReference type="PROSITE-ProRule" id="PRU00284"/>
    </source>
</evidence>
<accession>F5YN02</accession>
<feature type="domain" description="HAMP" evidence="11">
    <location>
        <begin position="305"/>
        <end position="357"/>
    </location>
</feature>
<evidence type="ECO:0000259" key="11">
    <source>
        <dbReference type="PROSITE" id="PS50885"/>
    </source>
</evidence>
<dbReference type="OrthoDB" id="304599at2"/>
<feature type="domain" description="Methyl-accepting transducer" evidence="10">
    <location>
        <begin position="404"/>
        <end position="626"/>
    </location>
</feature>
<evidence type="ECO:0000256" key="6">
    <source>
        <dbReference type="ARBA" id="ARBA00023136"/>
    </source>
</evidence>
<evidence type="ECO:0000256" key="1">
    <source>
        <dbReference type="ARBA" id="ARBA00004651"/>
    </source>
</evidence>
<dbReference type="PROSITE" id="PS50111">
    <property type="entry name" value="CHEMOTAXIS_TRANSDUC_2"/>
    <property type="match status" value="1"/>
</dbReference>
<dbReference type="InterPro" id="IPR033479">
    <property type="entry name" value="dCache_1"/>
</dbReference>
<dbReference type="STRING" id="545694.TREPR_1664"/>
<dbReference type="SMART" id="SM00304">
    <property type="entry name" value="HAMP"/>
    <property type="match status" value="1"/>
</dbReference>
<dbReference type="Pfam" id="PF00015">
    <property type="entry name" value="MCPsignal"/>
    <property type="match status" value="1"/>
</dbReference>
<organism evidence="12 13">
    <name type="scientific">Treponema primitia (strain ATCC BAA-887 / DSM 12427 / ZAS-2)</name>
    <dbReference type="NCBI Taxonomy" id="545694"/>
    <lineage>
        <taxon>Bacteria</taxon>
        <taxon>Pseudomonadati</taxon>
        <taxon>Spirochaetota</taxon>
        <taxon>Spirochaetia</taxon>
        <taxon>Spirochaetales</taxon>
        <taxon>Treponemataceae</taxon>
        <taxon>Treponema</taxon>
    </lineage>
</organism>
<keyword evidence="6 9" id="KW-0472">Membrane</keyword>
<dbReference type="PROSITE" id="PS50885">
    <property type="entry name" value="HAMP"/>
    <property type="match status" value="1"/>
</dbReference>
<dbReference type="HOGENOM" id="CLU_000445_107_19_12"/>
<evidence type="ECO:0000313" key="12">
    <source>
        <dbReference type="EMBL" id="AEF86494.1"/>
    </source>
</evidence>
<keyword evidence="3" id="KW-0145">Chemotaxis</keyword>
<evidence type="ECO:0000256" key="7">
    <source>
        <dbReference type="ARBA" id="ARBA00029447"/>
    </source>
</evidence>